<name>A0ABN6XAH0_9CELL</name>
<evidence type="ECO:0000313" key="11">
    <source>
        <dbReference type="EMBL" id="BDZ41824.1"/>
    </source>
</evidence>
<dbReference type="Proteomes" id="UP001321475">
    <property type="component" value="Chromosome"/>
</dbReference>
<keyword evidence="2" id="KW-0813">Transport</keyword>
<comment type="subcellular location">
    <subcellularLocation>
        <location evidence="1">Cell membrane</location>
        <topology evidence="1">Multi-pass membrane protein</topology>
    </subcellularLocation>
</comment>
<dbReference type="EMBL" id="AP027729">
    <property type="protein sequence ID" value="BDZ41824.1"/>
    <property type="molecule type" value="Genomic_DNA"/>
</dbReference>
<dbReference type="InterPro" id="IPR003838">
    <property type="entry name" value="ABC3_permease_C"/>
</dbReference>
<organism evidence="11 12">
    <name type="scientific">Paraoerskovia sediminicola</name>
    <dbReference type="NCBI Taxonomy" id="1138587"/>
    <lineage>
        <taxon>Bacteria</taxon>
        <taxon>Bacillati</taxon>
        <taxon>Actinomycetota</taxon>
        <taxon>Actinomycetes</taxon>
        <taxon>Micrococcales</taxon>
        <taxon>Cellulomonadaceae</taxon>
        <taxon>Paraoerskovia</taxon>
    </lineage>
</organism>
<dbReference type="Pfam" id="PF12704">
    <property type="entry name" value="MacB_PCD"/>
    <property type="match status" value="1"/>
</dbReference>
<dbReference type="PANTHER" id="PTHR43738:SF1">
    <property type="entry name" value="HEMIN TRANSPORT SYSTEM PERMEASE PROTEIN HRTB-RELATED"/>
    <property type="match status" value="1"/>
</dbReference>
<evidence type="ECO:0000259" key="10">
    <source>
        <dbReference type="Pfam" id="PF12704"/>
    </source>
</evidence>
<evidence type="ECO:0000313" key="12">
    <source>
        <dbReference type="Proteomes" id="UP001321475"/>
    </source>
</evidence>
<dbReference type="PANTHER" id="PTHR43738">
    <property type="entry name" value="ABC TRANSPORTER, MEMBRANE PROTEIN"/>
    <property type="match status" value="1"/>
</dbReference>
<evidence type="ECO:0000256" key="1">
    <source>
        <dbReference type="ARBA" id="ARBA00004651"/>
    </source>
</evidence>
<gene>
    <name evidence="11" type="ORF">GCM10025865_11230</name>
</gene>
<feature type="transmembrane region" description="Helical" evidence="8">
    <location>
        <begin position="317"/>
        <end position="339"/>
    </location>
</feature>
<comment type="similarity">
    <text evidence="7">Belongs to the ABC-4 integral membrane protein family.</text>
</comment>
<evidence type="ECO:0000256" key="7">
    <source>
        <dbReference type="ARBA" id="ARBA00038076"/>
    </source>
</evidence>
<dbReference type="InterPro" id="IPR051125">
    <property type="entry name" value="ABC-4/HrtB_transporter"/>
</dbReference>
<protein>
    <submittedName>
        <fullName evidence="11">ABC transporter substrate-binding protein</fullName>
    </submittedName>
</protein>
<sequence length="386" mass="38979">MFVALRDLRFARGRFLLMSTVIVLITYLVVFLASLTEGLADESTSSIKELPSDHLAFTVAEDAEPAGPGGGPTFTGSQVTQDQWEAWSDVDGVTDAQPLGITSTRATTSSTTASVAAFGVQPGSGLLPTEVDADASGATTGSATGAPDVGAGTVVLSAGAADDLDAAAGDVVTVGTIELEVSAVVDDSASYSHLPVLWTSLDDWQGIGANVAPGADAETVATVVALTDDADDDTLAAADDAIGTTTQKTRASLSAISSYASEHGSLLMMEAFLLGISALVVGAFFTVWTISRRGDVAVLKALGASTRYLMKDAIGQALVILVIGVGIGTLLAATTALLLRPVVPVVVDLTTVLVPSVALVALGVIGAGLAIGQITRVDPHAALSAR</sequence>
<keyword evidence="6 8" id="KW-0472">Membrane</keyword>
<feature type="domain" description="ABC3 transporter permease C-terminal" evidence="9">
    <location>
        <begin position="271"/>
        <end position="378"/>
    </location>
</feature>
<keyword evidence="12" id="KW-1185">Reference proteome</keyword>
<accession>A0ABN6XAH0</accession>
<keyword evidence="4 8" id="KW-0812">Transmembrane</keyword>
<reference evidence="12" key="1">
    <citation type="journal article" date="2019" name="Int. J. Syst. Evol. Microbiol.">
        <title>The Global Catalogue of Microorganisms (GCM) 10K type strain sequencing project: providing services to taxonomists for standard genome sequencing and annotation.</title>
        <authorList>
            <consortium name="The Broad Institute Genomics Platform"/>
            <consortium name="The Broad Institute Genome Sequencing Center for Infectious Disease"/>
            <person name="Wu L."/>
            <person name="Ma J."/>
        </authorList>
    </citation>
    <scope>NUCLEOTIDE SEQUENCE [LARGE SCALE GENOMIC DNA]</scope>
    <source>
        <strain evidence="12">NBRC 108565</strain>
    </source>
</reference>
<evidence type="ECO:0000256" key="4">
    <source>
        <dbReference type="ARBA" id="ARBA00022692"/>
    </source>
</evidence>
<feature type="transmembrane region" description="Helical" evidence="8">
    <location>
        <begin position="266"/>
        <end position="290"/>
    </location>
</feature>
<evidence type="ECO:0000256" key="6">
    <source>
        <dbReference type="ARBA" id="ARBA00023136"/>
    </source>
</evidence>
<proteinExistence type="inferred from homology"/>
<evidence type="ECO:0000256" key="3">
    <source>
        <dbReference type="ARBA" id="ARBA00022475"/>
    </source>
</evidence>
<feature type="domain" description="MacB-like periplasmic core" evidence="10">
    <location>
        <begin position="19"/>
        <end position="222"/>
    </location>
</feature>
<dbReference type="InterPro" id="IPR025857">
    <property type="entry name" value="MacB_PCD"/>
</dbReference>
<keyword evidence="5 8" id="KW-1133">Transmembrane helix</keyword>
<evidence type="ECO:0000256" key="2">
    <source>
        <dbReference type="ARBA" id="ARBA00022448"/>
    </source>
</evidence>
<keyword evidence="3" id="KW-1003">Cell membrane</keyword>
<evidence type="ECO:0000256" key="8">
    <source>
        <dbReference type="SAM" id="Phobius"/>
    </source>
</evidence>
<evidence type="ECO:0000259" key="9">
    <source>
        <dbReference type="Pfam" id="PF02687"/>
    </source>
</evidence>
<feature type="transmembrane region" description="Helical" evidence="8">
    <location>
        <begin position="351"/>
        <end position="371"/>
    </location>
</feature>
<evidence type="ECO:0000256" key="5">
    <source>
        <dbReference type="ARBA" id="ARBA00022989"/>
    </source>
</evidence>
<dbReference type="Pfam" id="PF02687">
    <property type="entry name" value="FtsX"/>
    <property type="match status" value="1"/>
</dbReference>
<feature type="transmembrane region" description="Helical" evidence="8">
    <location>
        <begin position="15"/>
        <end position="35"/>
    </location>
</feature>